<evidence type="ECO:0000259" key="2">
    <source>
        <dbReference type="Pfam" id="PF01968"/>
    </source>
</evidence>
<dbReference type="PANTHER" id="PTHR11365">
    <property type="entry name" value="5-OXOPROLINASE RELATED"/>
    <property type="match status" value="1"/>
</dbReference>
<protein>
    <submittedName>
        <fullName evidence="7">Uncharacterized protein LOC101854605</fullName>
    </submittedName>
</protein>
<evidence type="ECO:0000313" key="6">
    <source>
        <dbReference type="Proteomes" id="UP000694888"/>
    </source>
</evidence>
<dbReference type="RefSeq" id="XP_005109931.1">
    <property type="nucleotide sequence ID" value="XM_005109874.1"/>
</dbReference>
<feature type="domain" description="Hydantoinase/oxoprolinase N-terminal" evidence="3">
    <location>
        <begin position="10"/>
        <end position="184"/>
    </location>
</feature>
<proteinExistence type="predicted"/>
<evidence type="ECO:0000259" key="5">
    <source>
        <dbReference type="Pfam" id="PF20906"/>
    </source>
</evidence>
<dbReference type="Pfam" id="PF05378">
    <property type="entry name" value="Hydant_A_N"/>
    <property type="match status" value="1"/>
</dbReference>
<dbReference type="InterPro" id="IPR027479">
    <property type="entry name" value="S-Me-THD_N_sf"/>
</dbReference>
<name>A0ABM0K6J6_APLCA</name>
<dbReference type="InterPro" id="IPR045079">
    <property type="entry name" value="Oxoprolinase-like"/>
</dbReference>
<dbReference type="Pfam" id="PF20906">
    <property type="entry name" value="S-Me-THD_C"/>
    <property type="match status" value="1"/>
</dbReference>
<reference evidence="7" key="1">
    <citation type="submission" date="2025-08" db="UniProtKB">
        <authorList>
            <consortium name="RefSeq"/>
        </authorList>
    </citation>
    <scope>IDENTIFICATION</scope>
</reference>
<dbReference type="Pfam" id="PF01968">
    <property type="entry name" value="Hydantoinase_A"/>
    <property type="match status" value="1"/>
</dbReference>
<dbReference type="Pfam" id="PF06032">
    <property type="entry name" value="S-Me-THD_N"/>
    <property type="match status" value="2"/>
</dbReference>
<evidence type="ECO:0000259" key="3">
    <source>
        <dbReference type="Pfam" id="PF05378"/>
    </source>
</evidence>
<gene>
    <name evidence="7" type="primary">LOC101854605</name>
</gene>
<feature type="domain" description="S-Me-THD N-terminal" evidence="4">
    <location>
        <begin position="808"/>
        <end position="871"/>
    </location>
</feature>
<evidence type="ECO:0000256" key="1">
    <source>
        <dbReference type="SAM" id="MobiDB-lite"/>
    </source>
</evidence>
<dbReference type="Gene3D" id="3.40.1610.10">
    <property type="entry name" value="CV3147-like domain"/>
    <property type="match status" value="1"/>
</dbReference>
<dbReference type="SUPFAM" id="SSF53067">
    <property type="entry name" value="Actin-like ATPase domain"/>
    <property type="match status" value="1"/>
</dbReference>
<accession>A0ABM0K6J6</accession>
<feature type="region of interest" description="Disordered" evidence="1">
    <location>
        <begin position="619"/>
        <end position="665"/>
    </location>
</feature>
<dbReference type="InterPro" id="IPR048350">
    <property type="entry name" value="S-Me-THD-like_C"/>
</dbReference>
<dbReference type="InterPro" id="IPR010318">
    <property type="entry name" value="S-Me-THD_N"/>
</dbReference>
<feature type="domain" description="S-Me-THD-like C-terminal" evidence="5">
    <location>
        <begin position="886"/>
        <end position="972"/>
    </location>
</feature>
<feature type="compositionally biased region" description="Basic and acidic residues" evidence="1">
    <location>
        <begin position="656"/>
        <end position="665"/>
    </location>
</feature>
<feature type="domain" description="S-Me-THD N-terminal" evidence="4">
    <location>
        <begin position="678"/>
        <end position="765"/>
    </location>
</feature>
<dbReference type="InterPro" id="IPR002821">
    <property type="entry name" value="Hydantoinase_A"/>
</dbReference>
<dbReference type="PANTHER" id="PTHR11365:SF10">
    <property type="entry name" value="HYDANTOINASE_OXOPROLINASE"/>
    <property type="match status" value="1"/>
</dbReference>
<dbReference type="InterPro" id="IPR043129">
    <property type="entry name" value="ATPase_NBD"/>
</dbReference>
<evidence type="ECO:0000259" key="4">
    <source>
        <dbReference type="Pfam" id="PF06032"/>
    </source>
</evidence>
<dbReference type="InterPro" id="IPR008040">
    <property type="entry name" value="Hydant_A_N"/>
</dbReference>
<keyword evidence="6" id="KW-1185">Reference proteome</keyword>
<evidence type="ECO:0000313" key="7">
    <source>
        <dbReference type="RefSeq" id="XP_005109931.1"/>
    </source>
</evidence>
<dbReference type="SUPFAM" id="SSF160991">
    <property type="entry name" value="CV3147-like"/>
    <property type="match status" value="1"/>
</dbReference>
<dbReference type="Proteomes" id="UP000694888">
    <property type="component" value="Unplaced"/>
</dbReference>
<feature type="domain" description="Hydantoinase A/oxoprolinase" evidence="2">
    <location>
        <begin position="204"/>
        <end position="387"/>
    </location>
</feature>
<organism evidence="6 7">
    <name type="scientific">Aplysia californica</name>
    <name type="common">California sea hare</name>
    <dbReference type="NCBI Taxonomy" id="6500"/>
    <lineage>
        <taxon>Eukaryota</taxon>
        <taxon>Metazoa</taxon>
        <taxon>Spiralia</taxon>
        <taxon>Lophotrochozoa</taxon>
        <taxon>Mollusca</taxon>
        <taxon>Gastropoda</taxon>
        <taxon>Heterobranchia</taxon>
        <taxon>Euthyneura</taxon>
        <taxon>Tectipleura</taxon>
        <taxon>Aplysiida</taxon>
        <taxon>Aplysioidea</taxon>
        <taxon>Aplysiidae</taxon>
        <taxon>Aplysia</taxon>
    </lineage>
</organism>
<dbReference type="GeneID" id="101854605"/>
<sequence length="972" mass="103974">MESSVIPVVIGVDIGGTNTDVVLICHRDGRPQVLSEVKELTSSDVTTGVKKAVLRGLLQAKSKGHTVNPIQVNIGTTHFVNAVVQGKDLAKVAVIRICGPVSEELPPFSDIPAGLTNIIRGSAHLVHGGFRYDGKEHEPIDEAQLRDVIEGVKKQGITNIAYIGIFSPTRPDQELRAREITREVFPEASVSLSHEIGHIGILQRENATILNECLKPLCKKTVSGFQSALEEIGVTSPVFLTQNDGTIISSEGVLEQPVLTFASGPTNSMRGATFLSELKDAIVIDIGGTTADAGVLKNGFPREASTHVKVGGVRTNFRMPDVVSVGLGGGSYVRERRNGKGELEGVAIGPRSAGLNLLKEALIFGDGTDSDSAKRSTTTTDIAVAAGFYKLGDPKRVKGLDEGFVRKSVEAIHAVLEELVDRIKLSREELPVVVVGGGSIVIDRTRPMRGATELIVPEHFGVANAIGAALSKVSASLNTVVSLLDLVDTAEMEGRVQEAVKATTTTDDPDGTKADLATNEARKPFFSRARDAAIEEICRKVKTLVVAAGADETTIEILDKQDSVIPYMPGNATQIFVKMVGDLAAWSQKLVGAKQWSCPENSDNILALESYVATNKQTYSSTGQRIDDAKEGDEEEETKEKAKGDGDVGDEEDDDATKSPKDPYIDRESGEWILSEYDIECIAVGAGIYGCGGGGSPHMGRLRAFASIRSGKRMRVVNPDRFLKDADPETDIVIVTSMMGAPLITYEQGESSAETVRSLECLRDLYQVGGYKDGDLQNKEGVTVTTTQAGVKFIQNYHPSNTSQKSKNCKIIGVMAAEIGGSNAIEPFLVGANLDLPVIDADGMSRAFPEVQMFIPYMYNSPAYPLTIVGSGNSVERSALLYSPGNKLTENFLRDVTVDYGGSAGLASSVTCDEVMTKTALHTVSSAWRLGDAILRARVAKESVIEAVVKQEDAKHIITGKITDVQRETSGG</sequence>